<gene>
    <name evidence="1" type="ORF">MRATA1EN22A_LOCUS7061</name>
</gene>
<proteinExistence type="predicted"/>
<name>A0AC59YJQ1_RANTA</name>
<accession>A0AC59YJQ1</accession>
<dbReference type="EMBL" id="OX596100">
    <property type="protein sequence ID" value="CAM9758759.1"/>
    <property type="molecule type" value="Genomic_DNA"/>
</dbReference>
<reference evidence="1" key="2">
    <citation type="submission" date="2025-03" db="EMBL/GenBank/DDBJ databases">
        <authorList>
            <consortium name="ELIXIR-Norway"/>
            <consortium name="Elixir Norway"/>
        </authorList>
    </citation>
    <scope>NUCLEOTIDE SEQUENCE</scope>
</reference>
<reference evidence="1" key="1">
    <citation type="submission" date="2023-05" db="EMBL/GenBank/DDBJ databases">
        <authorList>
            <consortium name="ELIXIR-Norway"/>
        </authorList>
    </citation>
    <scope>NUCLEOTIDE SEQUENCE</scope>
</reference>
<protein>
    <submittedName>
        <fullName evidence="1">Uncharacterized protein</fullName>
    </submittedName>
</protein>
<evidence type="ECO:0000313" key="2">
    <source>
        <dbReference type="Proteomes" id="UP001162501"/>
    </source>
</evidence>
<sequence length="135" mass="13883">MMTTWGLVRLGTPELGRQHNLRPSRQGWAPPPGDPHRSAAAENPAALTPAQDSPSAARSPGTAHLPTLAALPGEWSEPASRLAGAVHVVTGHMASTRTQLLPGHLGLGPTGPHGASSPQTPASDWGTGAAKRSRH</sequence>
<evidence type="ECO:0000313" key="1">
    <source>
        <dbReference type="EMBL" id="CAM9758759.1"/>
    </source>
</evidence>
<organism evidence="1 2">
    <name type="scientific">Rangifer tarandus platyrhynchus</name>
    <name type="common">Svalbard reindeer</name>
    <dbReference type="NCBI Taxonomy" id="3082113"/>
    <lineage>
        <taxon>Eukaryota</taxon>
        <taxon>Metazoa</taxon>
        <taxon>Chordata</taxon>
        <taxon>Craniata</taxon>
        <taxon>Vertebrata</taxon>
        <taxon>Euteleostomi</taxon>
        <taxon>Mammalia</taxon>
        <taxon>Eutheria</taxon>
        <taxon>Laurasiatheria</taxon>
        <taxon>Artiodactyla</taxon>
        <taxon>Ruminantia</taxon>
        <taxon>Pecora</taxon>
        <taxon>Cervidae</taxon>
        <taxon>Odocoileinae</taxon>
        <taxon>Rangifer</taxon>
    </lineage>
</organism>
<dbReference type="Proteomes" id="UP001162501">
    <property type="component" value="Chromosome 16"/>
</dbReference>